<organism evidence="9">
    <name type="scientific">marine sediment metagenome</name>
    <dbReference type="NCBI Taxonomy" id="412755"/>
    <lineage>
        <taxon>unclassified sequences</taxon>
        <taxon>metagenomes</taxon>
        <taxon>ecological metagenomes</taxon>
    </lineage>
</organism>
<evidence type="ECO:0000256" key="5">
    <source>
        <dbReference type="ARBA" id="ARBA00023163"/>
    </source>
</evidence>
<evidence type="ECO:0000313" key="9">
    <source>
        <dbReference type="EMBL" id="GAG08823.1"/>
    </source>
</evidence>
<evidence type="ECO:0000259" key="8">
    <source>
        <dbReference type="Pfam" id="PF10385"/>
    </source>
</evidence>
<dbReference type="EC" id="2.7.7.6" evidence="1"/>
<dbReference type="GO" id="GO:0003899">
    <property type="term" value="F:DNA-directed RNA polymerase activity"/>
    <property type="evidence" value="ECO:0007669"/>
    <property type="project" value="UniProtKB-EC"/>
</dbReference>
<proteinExistence type="predicted"/>
<dbReference type="GO" id="GO:0032549">
    <property type="term" value="F:ribonucleoside binding"/>
    <property type="evidence" value="ECO:0007669"/>
    <property type="project" value="InterPro"/>
</dbReference>
<keyword evidence="5" id="KW-0804">Transcription</keyword>
<dbReference type="InterPro" id="IPR007645">
    <property type="entry name" value="RNA_pol_Rpb2_3"/>
</dbReference>
<dbReference type="InterPro" id="IPR015712">
    <property type="entry name" value="DNA-dir_RNA_pol_su2"/>
</dbReference>
<evidence type="ECO:0000256" key="4">
    <source>
        <dbReference type="ARBA" id="ARBA00022695"/>
    </source>
</evidence>
<evidence type="ECO:0000259" key="7">
    <source>
        <dbReference type="Pfam" id="PF04565"/>
    </source>
</evidence>
<dbReference type="Gene3D" id="2.40.50.100">
    <property type="match status" value="1"/>
</dbReference>
<comment type="caution">
    <text evidence="9">The sequence shown here is derived from an EMBL/GenBank/DDBJ whole genome shotgun (WGS) entry which is preliminary data.</text>
</comment>
<name>X0V8K2_9ZZZZ</name>
<keyword evidence="4" id="KW-0548">Nucleotidyltransferase</keyword>
<reference evidence="9" key="1">
    <citation type="journal article" date="2014" name="Front. Microbiol.">
        <title>High frequency of phylogenetically diverse reductive dehalogenase-homologous genes in deep subseafloor sedimentary metagenomes.</title>
        <authorList>
            <person name="Kawai M."/>
            <person name="Futagami T."/>
            <person name="Toyoda A."/>
            <person name="Takaki Y."/>
            <person name="Nishi S."/>
            <person name="Hori S."/>
            <person name="Arai W."/>
            <person name="Tsubouchi T."/>
            <person name="Morono Y."/>
            <person name="Uchiyama I."/>
            <person name="Ito T."/>
            <person name="Fujiyama A."/>
            <person name="Inagaki F."/>
            <person name="Takami H."/>
        </authorList>
    </citation>
    <scope>NUCLEOTIDE SEQUENCE</scope>
    <source>
        <strain evidence="9">Expedition CK06-06</strain>
    </source>
</reference>
<dbReference type="Gene3D" id="3.90.1100.10">
    <property type="match status" value="1"/>
</dbReference>
<dbReference type="Gene3D" id="2.30.150.10">
    <property type="entry name" value="DNA-directed RNA polymerase, beta subunit, external 1 domain"/>
    <property type="match status" value="1"/>
</dbReference>
<keyword evidence="2" id="KW-0240">DNA-directed RNA polymerase</keyword>
<feature type="domain" description="DNA-directed RNA polymerase beta subunit external 1" evidence="8">
    <location>
        <begin position="89"/>
        <end position="154"/>
    </location>
</feature>
<dbReference type="EMBL" id="BARS01027164">
    <property type="protein sequence ID" value="GAG08823.1"/>
    <property type="molecule type" value="Genomic_DNA"/>
</dbReference>
<feature type="non-terminal residue" evidence="9">
    <location>
        <position position="266"/>
    </location>
</feature>
<comment type="catalytic activity">
    <reaction evidence="6">
        <text>RNA(n) + a ribonucleoside 5'-triphosphate = RNA(n+1) + diphosphate</text>
        <dbReference type="Rhea" id="RHEA:21248"/>
        <dbReference type="Rhea" id="RHEA-COMP:14527"/>
        <dbReference type="Rhea" id="RHEA-COMP:17342"/>
        <dbReference type="ChEBI" id="CHEBI:33019"/>
        <dbReference type="ChEBI" id="CHEBI:61557"/>
        <dbReference type="ChEBI" id="CHEBI:140395"/>
        <dbReference type="EC" id="2.7.7.6"/>
    </reaction>
</comment>
<dbReference type="GO" id="GO:0006351">
    <property type="term" value="P:DNA-templated transcription"/>
    <property type="evidence" value="ECO:0007669"/>
    <property type="project" value="InterPro"/>
</dbReference>
<dbReference type="PANTHER" id="PTHR20856">
    <property type="entry name" value="DNA-DIRECTED RNA POLYMERASE I SUBUNIT 2"/>
    <property type="match status" value="1"/>
</dbReference>
<dbReference type="InterPro" id="IPR042107">
    <property type="entry name" value="DNA-dir_RNA_pol_bsu_ext_1_sf"/>
</dbReference>
<dbReference type="Pfam" id="PF04565">
    <property type="entry name" value="RNA_pol_Rpb2_3"/>
    <property type="match status" value="1"/>
</dbReference>
<keyword evidence="3" id="KW-0808">Transferase</keyword>
<dbReference type="Pfam" id="PF10385">
    <property type="entry name" value="RNA_pol_Rpb2_45"/>
    <property type="match status" value="1"/>
</dbReference>
<feature type="non-terminal residue" evidence="9">
    <location>
        <position position="1"/>
    </location>
</feature>
<accession>X0V8K2</accession>
<evidence type="ECO:0000256" key="3">
    <source>
        <dbReference type="ARBA" id="ARBA00022679"/>
    </source>
</evidence>
<dbReference type="GO" id="GO:0003677">
    <property type="term" value="F:DNA binding"/>
    <property type="evidence" value="ECO:0007669"/>
    <property type="project" value="InterPro"/>
</dbReference>
<evidence type="ECO:0000256" key="1">
    <source>
        <dbReference type="ARBA" id="ARBA00012418"/>
    </source>
</evidence>
<dbReference type="AlphaFoldDB" id="X0V8K2"/>
<dbReference type="GO" id="GO:0000428">
    <property type="term" value="C:DNA-directed RNA polymerase complex"/>
    <property type="evidence" value="ECO:0007669"/>
    <property type="project" value="UniProtKB-KW"/>
</dbReference>
<dbReference type="InterPro" id="IPR019462">
    <property type="entry name" value="DNA-dir_RNA_pol_bsu_external_1"/>
</dbReference>
<protein>
    <recommendedName>
        <fullName evidence="1">DNA-directed RNA polymerase</fullName>
        <ecNumber evidence="1">2.7.7.6</ecNumber>
    </recommendedName>
</protein>
<evidence type="ECO:0000256" key="6">
    <source>
        <dbReference type="ARBA" id="ARBA00048552"/>
    </source>
</evidence>
<feature type="domain" description="RNA polymerase Rpb2" evidence="7">
    <location>
        <begin position="11"/>
        <end position="79"/>
    </location>
</feature>
<sequence length="266" mass="29284">KEFFGTSQLSQFMDQTNPLSEITHKRRLSALGPGGLTRERAGFEVRDVHPTHYGRICPIETPEGPNIGLIVSLSTYARVNKFGFIETPYRVVENGQVTDELKFLTAWDEEKHPIAQANAALDEKGRFVNPLVSARVAGEFLMVKREEIELMDVSPHQLVSVAASLIPFLENDDANRALMGSNMQRQAVPLLVSGAPLVATGIEDVVARDSGVTVMADCDGEVVDVDAKRIVVKHRGNGGASGRQVSIYNLRKFSRSNQNTCFNHRP</sequence>
<dbReference type="SUPFAM" id="SSF64484">
    <property type="entry name" value="beta and beta-prime subunits of DNA dependent RNA-polymerase"/>
    <property type="match status" value="1"/>
</dbReference>
<evidence type="ECO:0000256" key="2">
    <source>
        <dbReference type="ARBA" id="ARBA00022478"/>
    </source>
</evidence>
<gene>
    <name evidence="9" type="ORF">S01H1_42698</name>
</gene>